<dbReference type="NCBIfam" id="TIGR01879">
    <property type="entry name" value="hydantase"/>
    <property type="match status" value="1"/>
</dbReference>
<proteinExistence type="inferred from homology"/>
<reference evidence="4" key="1">
    <citation type="journal article" date="2019" name="Int. J. Syst. Evol. Microbiol.">
        <title>The Global Catalogue of Microorganisms (GCM) 10K type strain sequencing project: providing services to taxonomists for standard genome sequencing and annotation.</title>
        <authorList>
            <consortium name="The Broad Institute Genomics Platform"/>
            <consortium name="The Broad Institute Genome Sequencing Center for Infectious Disease"/>
            <person name="Wu L."/>
            <person name="Ma J."/>
        </authorList>
    </citation>
    <scope>NUCLEOTIDE SEQUENCE [LARGE SCALE GENOMIC DNA]</scope>
    <source>
        <strain evidence="4">NBRC 106348</strain>
    </source>
</reference>
<evidence type="ECO:0000313" key="4">
    <source>
        <dbReference type="Proteomes" id="UP001157091"/>
    </source>
</evidence>
<evidence type="ECO:0000313" key="3">
    <source>
        <dbReference type="EMBL" id="GMA23621.1"/>
    </source>
</evidence>
<accession>A0ABQ6HYP2</accession>
<dbReference type="GO" id="GO:0016787">
    <property type="term" value="F:hydrolase activity"/>
    <property type="evidence" value="ECO:0007669"/>
    <property type="project" value="UniProtKB-KW"/>
</dbReference>
<dbReference type="InterPro" id="IPR010158">
    <property type="entry name" value="Amidase_Cbmase"/>
</dbReference>
<keyword evidence="4" id="KW-1185">Reference proteome</keyword>
<dbReference type="Gene3D" id="3.30.70.360">
    <property type="match status" value="1"/>
</dbReference>
<organism evidence="3 4">
    <name type="scientific">Luteimicrobium album</name>
    <dbReference type="NCBI Taxonomy" id="1054550"/>
    <lineage>
        <taxon>Bacteria</taxon>
        <taxon>Bacillati</taxon>
        <taxon>Actinomycetota</taxon>
        <taxon>Actinomycetes</taxon>
        <taxon>Micrococcales</taxon>
        <taxon>Luteimicrobium</taxon>
    </lineage>
</organism>
<evidence type="ECO:0000256" key="1">
    <source>
        <dbReference type="ARBA" id="ARBA00006153"/>
    </source>
</evidence>
<keyword evidence="2 3" id="KW-0378">Hydrolase</keyword>
<dbReference type="InterPro" id="IPR036264">
    <property type="entry name" value="Bact_exopeptidase_dim_dom"/>
</dbReference>
<comment type="similarity">
    <text evidence="1">Belongs to the peptidase M20 family.</text>
</comment>
<dbReference type="SUPFAM" id="SSF55031">
    <property type="entry name" value="Bacterial exopeptidase dimerisation domain"/>
    <property type="match status" value="1"/>
</dbReference>
<dbReference type="EMBL" id="BSUK01000001">
    <property type="protein sequence ID" value="GMA23621.1"/>
    <property type="molecule type" value="Genomic_DNA"/>
</dbReference>
<sequence length="411" mass="42175">MGSVTPGVTALLDDIADVGRARSGGYRRFAWTTEDLTLRDWFDGQAAARGLEVVEDGNGNRLAVWGTWAGNPGEDALLIGSHLDSVPDGGAYDGPLGVASSFAAVDRLRAGGFEPTRPIVIGNFTDEEGARFGVACLGSRLASGATTPERALALRDDDGTTLAEAMRAQGRDPRAAGPAAWLAGVGQFVELHVEQGRGLVHDDAAVGVATAIWPHGRWRLDFCGEANHAGATPMGDRKDPMLTYAATALAARRLAGDARATFGRLAVAPNGTNAIPSRVTAWLDARAADEGDLERLVDGIVAEARSAAAADGTTVDASAESVTGAVTFDVPLRDRLAALLDAPVLPTGAGHDAGILAASLPTAMLFVRNPTGVSHAPSEHADDADCDAGVDALAAVVRELAGGRGPVGETP</sequence>
<evidence type="ECO:0000256" key="2">
    <source>
        <dbReference type="ARBA" id="ARBA00022801"/>
    </source>
</evidence>
<protein>
    <submittedName>
        <fullName evidence="3">Zn-dependent hydrolase</fullName>
    </submittedName>
</protein>
<dbReference type="SUPFAM" id="SSF53187">
    <property type="entry name" value="Zn-dependent exopeptidases"/>
    <property type="match status" value="1"/>
</dbReference>
<gene>
    <name evidence="3" type="ORF">GCM10025864_13800</name>
</gene>
<dbReference type="InterPro" id="IPR002933">
    <property type="entry name" value="Peptidase_M20"/>
</dbReference>
<dbReference type="Gene3D" id="3.40.630.10">
    <property type="entry name" value="Zn peptidases"/>
    <property type="match status" value="1"/>
</dbReference>
<dbReference type="NCBIfam" id="NF006770">
    <property type="entry name" value="PRK09290.1-4"/>
    <property type="match status" value="1"/>
</dbReference>
<dbReference type="Pfam" id="PF01546">
    <property type="entry name" value="Peptidase_M20"/>
    <property type="match status" value="1"/>
</dbReference>
<name>A0ABQ6HYP2_9MICO</name>
<dbReference type="PIRSF" id="PIRSF001235">
    <property type="entry name" value="Amidase_carbamoylase"/>
    <property type="match status" value="1"/>
</dbReference>
<dbReference type="PANTHER" id="PTHR32494:SF5">
    <property type="entry name" value="ALLANTOATE AMIDOHYDROLASE"/>
    <property type="match status" value="1"/>
</dbReference>
<dbReference type="Proteomes" id="UP001157091">
    <property type="component" value="Unassembled WGS sequence"/>
</dbReference>
<dbReference type="PANTHER" id="PTHR32494">
    <property type="entry name" value="ALLANTOATE DEIMINASE-RELATED"/>
    <property type="match status" value="1"/>
</dbReference>
<comment type="caution">
    <text evidence="3">The sequence shown here is derived from an EMBL/GenBank/DDBJ whole genome shotgun (WGS) entry which is preliminary data.</text>
</comment>